<accession>F8PA69</accession>
<name>F8PA69_SERL9</name>
<sequence length="114" mass="12530">MSSLQILQCILEETGPQASVKFRVKEATDHKGSDPFAHKLGGSRDSKHINHAALKKPDLKPSTDFKEILTSITKILHDVARSPVLRALGVLKDSKHTSHAALKKPDLKPSTDFK</sequence>
<dbReference type="KEGG" id="sla:SERLADRAFT_442861"/>
<feature type="compositionally biased region" description="Basic and acidic residues" evidence="1">
    <location>
        <begin position="103"/>
        <end position="114"/>
    </location>
</feature>
<evidence type="ECO:0000313" key="2">
    <source>
        <dbReference type="EMBL" id="EGO20066.1"/>
    </source>
</evidence>
<proteinExistence type="predicted"/>
<protein>
    <submittedName>
        <fullName evidence="2">Uncharacterized protein</fullName>
    </submittedName>
</protein>
<evidence type="ECO:0000256" key="1">
    <source>
        <dbReference type="SAM" id="MobiDB-lite"/>
    </source>
</evidence>
<dbReference type="RefSeq" id="XP_007323501.1">
    <property type="nucleotide sequence ID" value="XM_007323439.1"/>
</dbReference>
<organism>
    <name type="scientific">Serpula lacrymans var. lacrymans (strain S7.9)</name>
    <name type="common">Dry rot fungus</name>
    <dbReference type="NCBI Taxonomy" id="578457"/>
    <lineage>
        <taxon>Eukaryota</taxon>
        <taxon>Fungi</taxon>
        <taxon>Dikarya</taxon>
        <taxon>Basidiomycota</taxon>
        <taxon>Agaricomycotina</taxon>
        <taxon>Agaricomycetes</taxon>
        <taxon>Agaricomycetidae</taxon>
        <taxon>Boletales</taxon>
        <taxon>Coniophorineae</taxon>
        <taxon>Serpulaceae</taxon>
        <taxon>Serpula</taxon>
    </lineage>
</organism>
<reference evidence="2" key="1">
    <citation type="submission" date="2011-04" db="EMBL/GenBank/DDBJ databases">
        <title>Evolution of plant cell wall degrading machinery underlies the functional diversity of forest fungi.</title>
        <authorList>
            <consortium name="US DOE Joint Genome Institute (JGI-PGF)"/>
            <person name="Eastwood D.C."/>
            <person name="Floudas D."/>
            <person name="Binder M."/>
            <person name="Majcherczyk A."/>
            <person name="Schneider P."/>
            <person name="Aerts A."/>
            <person name="Asiegbu F.O."/>
            <person name="Baker S.E."/>
            <person name="Barry K."/>
            <person name="Bendiksby M."/>
            <person name="Blumentritt M."/>
            <person name="Coutinho P.M."/>
            <person name="Cullen D."/>
            <person name="Cullen D."/>
            <person name="Gathman A."/>
            <person name="Goodell B."/>
            <person name="Henrissat B."/>
            <person name="Ihrmark K."/>
            <person name="Kauserud H."/>
            <person name="Kohler A."/>
            <person name="LaButti K."/>
            <person name="Lapidus A."/>
            <person name="Lavin J.L."/>
            <person name="Lee Y.-H."/>
            <person name="Lindquist E."/>
            <person name="Lilly W."/>
            <person name="Lucas S."/>
            <person name="Morin E."/>
            <person name="Murat C."/>
            <person name="Oguiza J.A."/>
            <person name="Park J."/>
            <person name="Pisabarro A.G."/>
            <person name="Riley R."/>
            <person name="Rosling A."/>
            <person name="Salamov A."/>
            <person name="Schmidt O."/>
            <person name="Schmutz J."/>
            <person name="Skrede I."/>
            <person name="Stenlid J."/>
            <person name="Wiebenga A."/>
            <person name="Xie X."/>
            <person name="Kues U."/>
            <person name="Hibbett D.S."/>
            <person name="Hoffmeister D."/>
            <person name="Hogberg N."/>
            <person name="Martin F."/>
            <person name="Grigoriev I.V."/>
            <person name="Watkinson S.C."/>
        </authorList>
    </citation>
    <scope>NUCLEOTIDE SEQUENCE</scope>
    <source>
        <strain evidence="2">S7.9</strain>
    </source>
</reference>
<dbReference type="GeneID" id="18815804"/>
<dbReference type="AlphaFoldDB" id="F8PA69"/>
<dbReference type="Proteomes" id="UP000008064">
    <property type="component" value="Unassembled WGS sequence"/>
</dbReference>
<gene>
    <name evidence="2" type="ORF">SERLADRAFT_442861</name>
</gene>
<feature type="region of interest" description="Disordered" evidence="1">
    <location>
        <begin position="95"/>
        <end position="114"/>
    </location>
</feature>
<dbReference type="HOGENOM" id="CLU_2122588_0_0_1"/>
<dbReference type="EMBL" id="GL945442">
    <property type="protein sequence ID" value="EGO20066.1"/>
    <property type="molecule type" value="Genomic_DNA"/>
</dbReference>